<protein>
    <submittedName>
        <fullName evidence="1">Uncharacterized protein</fullName>
    </submittedName>
</protein>
<dbReference type="Gramene" id="Psat02G0498000-T1">
    <property type="protein sequence ID" value="KAI5439407.1"/>
    <property type="gene ID" value="KIW84_024980"/>
</dbReference>
<organism evidence="1 2">
    <name type="scientific">Pisum sativum</name>
    <name type="common">Garden pea</name>
    <name type="synonym">Lathyrus oleraceus</name>
    <dbReference type="NCBI Taxonomy" id="3888"/>
    <lineage>
        <taxon>Eukaryota</taxon>
        <taxon>Viridiplantae</taxon>
        <taxon>Streptophyta</taxon>
        <taxon>Embryophyta</taxon>
        <taxon>Tracheophyta</taxon>
        <taxon>Spermatophyta</taxon>
        <taxon>Magnoliopsida</taxon>
        <taxon>eudicotyledons</taxon>
        <taxon>Gunneridae</taxon>
        <taxon>Pentapetalae</taxon>
        <taxon>rosids</taxon>
        <taxon>fabids</taxon>
        <taxon>Fabales</taxon>
        <taxon>Fabaceae</taxon>
        <taxon>Papilionoideae</taxon>
        <taxon>50 kb inversion clade</taxon>
        <taxon>NPAAA clade</taxon>
        <taxon>Hologalegina</taxon>
        <taxon>IRL clade</taxon>
        <taxon>Fabeae</taxon>
        <taxon>Lathyrus</taxon>
    </lineage>
</organism>
<gene>
    <name evidence="1" type="ORF">KIW84_024980</name>
</gene>
<evidence type="ECO:0000313" key="2">
    <source>
        <dbReference type="Proteomes" id="UP001058974"/>
    </source>
</evidence>
<comment type="caution">
    <text evidence="1">The sequence shown here is derived from an EMBL/GenBank/DDBJ whole genome shotgun (WGS) entry which is preliminary data.</text>
</comment>
<reference evidence="1 2" key="1">
    <citation type="journal article" date="2022" name="Nat. Genet.">
        <title>Improved pea reference genome and pan-genome highlight genomic features and evolutionary characteristics.</title>
        <authorList>
            <person name="Yang T."/>
            <person name="Liu R."/>
            <person name="Luo Y."/>
            <person name="Hu S."/>
            <person name="Wang D."/>
            <person name="Wang C."/>
            <person name="Pandey M.K."/>
            <person name="Ge S."/>
            <person name="Xu Q."/>
            <person name="Li N."/>
            <person name="Li G."/>
            <person name="Huang Y."/>
            <person name="Saxena R.K."/>
            <person name="Ji Y."/>
            <person name="Li M."/>
            <person name="Yan X."/>
            <person name="He Y."/>
            <person name="Liu Y."/>
            <person name="Wang X."/>
            <person name="Xiang C."/>
            <person name="Varshney R.K."/>
            <person name="Ding H."/>
            <person name="Gao S."/>
            <person name="Zong X."/>
        </authorList>
    </citation>
    <scope>NUCLEOTIDE SEQUENCE [LARGE SCALE GENOMIC DNA]</scope>
    <source>
        <strain evidence="1 2">cv. Zhongwan 6</strain>
    </source>
</reference>
<dbReference type="Proteomes" id="UP001058974">
    <property type="component" value="Chromosome 2"/>
</dbReference>
<keyword evidence="2" id="KW-1185">Reference proteome</keyword>
<dbReference type="EMBL" id="JAMSHJ010000002">
    <property type="protein sequence ID" value="KAI5439407.1"/>
    <property type="molecule type" value="Genomic_DNA"/>
</dbReference>
<sequence>MTAKDLYDVLKDLRDIDKVIIPPKRDKRGNKYDFVRFFNVRDERLMVAKLDNTFIEGKGREVKENLGVHVAQSRGYRGTLEFFSKNQSFQFRGRRSFAEVIRGKWTDFQQANPKEGVLVILNFSPNEDEFCLDFLRIKIMEEAQGMIGLLARRVVGVQSDSEEDLGGSEDRSVRWKDEEDKREDFDANSINGGLNIEVITHDVVSRGTKGFFDKTFEELRGNKMLVVFKNNSVEQDFSPNV</sequence>
<dbReference type="SUPFAM" id="SSF54928">
    <property type="entry name" value="RNA-binding domain, RBD"/>
    <property type="match status" value="1"/>
</dbReference>
<dbReference type="AlphaFoldDB" id="A0A9D4YI79"/>
<proteinExistence type="predicted"/>
<name>A0A9D4YI79_PEA</name>
<dbReference type="InterPro" id="IPR035979">
    <property type="entry name" value="RBD_domain_sf"/>
</dbReference>
<dbReference type="GO" id="GO:0003676">
    <property type="term" value="F:nucleic acid binding"/>
    <property type="evidence" value="ECO:0007669"/>
    <property type="project" value="InterPro"/>
</dbReference>
<accession>A0A9D4YI79</accession>
<evidence type="ECO:0000313" key="1">
    <source>
        <dbReference type="EMBL" id="KAI5439407.1"/>
    </source>
</evidence>